<reference evidence="2 3" key="1">
    <citation type="submission" date="2011-02" db="EMBL/GenBank/DDBJ databases">
        <authorList>
            <person name="Nelson K.E."/>
            <person name="Sutton G."/>
            <person name="Torralba M."/>
            <person name="Durkin S."/>
            <person name="Harkins D."/>
            <person name="Montgomery R."/>
            <person name="Ziemer C."/>
            <person name="Klaassens E."/>
            <person name="Ocuiv P."/>
            <person name="Morrison M."/>
        </authorList>
    </citation>
    <scope>NUCLEOTIDE SEQUENCE [LARGE SCALE GENOMIC DNA]</scope>
    <source>
        <strain evidence="2 3">8</strain>
    </source>
</reference>
<dbReference type="EMBL" id="ADKM02000124">
    <property type="protein sequence ID" value="EGC01596.1"/>
    <property type="molecule type" value="Genomic_DNA"/>
</dbReference>
<name>E9SET0_RUMAL</name>
<keyword evidence="3" id="KW-1185">Reference proteome</keyword>
<dbReference type="STRING" id="246199.CUS_4713"/>
<evidence type="ECO:0000313" key="3">
    <source>
        <dbReference type="Proteomes" id="UP000004259"/>
    </source>
</evidence>
<protein>
    <submittedName>
        <fullName evidence="2">Uncharacterized protein</fullName>
    </submittedName>
</protein>
<organism evidence="2 3">
    <name type="scientific">Ruminococcus albus 8</name>
    <dbReference type="NCBI Taxonomy" id="246199"/>
    <lineage>
        <taxon>Bacteria</taxon>
        <taxon>Bacillati</taxon>
        <taxon>Bacillota</taxon>
        <taxon>Clostridia</taxon>
        <taxon>Eubacteriales</taxon>
        <taxon>Oscillospiraceae</taxon>
        <taxon>Ruminococcus</taxon>
    </lineage>
</organism>
<evidence type="ECO:0000313" key="2">
    <source>
        <dbReference type="EMBL" id="EGC02205.1"/>
    </source>
</evidence>
<dbReference type="Proteomes" id="UP000004259">
    <property type="component" value="Unassembled WGS sequence"/>
</dbReference>
<dbReference type="EMBL" id="ADKM02000102">
    <property type="protein sequence ID" value="EGC02205.1"/>
    <property type="molecule type" value="Genomic_DNA"/>
</dbReference>
<comment type="caution">
    <text evidence="2">The sequence shown here is derived from an EMBL/GenBank/DDBJ whole genome shotgun (WGS) entry which is preliminary data.</text>
</comment>
<dbReference type="AlphaFoldDB" id="E9SET0"/>
<accession>E9SET0</accession>
<dbReference type="RefSeq" id="WP_002851348.1">
    <property type="nucleotide sequence ID" value="NZ_ADKM02000102.1"/>
</dbReference>
<proteinExistence type="predicted"/>
<evidence type="ECO:0000313" key="1">
    <source>
        <dbReference type="EMBL" id="EGC01596.1"/>
    </source>
</evidence>
<gene>
    <name evidence="1" type="ORF">CUS_4713</name>
    <name evidence="2" type="ORF">CUS_4818</name>
</gene>
<sequence>MNELYFEGWGYLKTNETNKEKAMDKLMKILSHEGFDFVFDKVELRNEDGEEITEEE</sequence>